<dbReference type="Gene3D" id="3.30.420.10">
    <property type="entry name" value="Ribonuclease H-like superfamily/Ribonuclease H"/>
    <property type="match status" value="1"/>
</dbReference>
<proteinExistence type="predicted"/>
<accession>A0ABD1ESY6</accession>
<evidence type="ECO:0000313" key="2">
    <source>
        <dbReference type="Proteomes" id="UP001566132"/>
    </source>
</evidence>
<dbReference type="Proteomes" id="UP001566132">
    <property type="component" value="Unassembled WGS sequence"/>
</dbReference>
<sequence>MSSQRQKAYNLIVDQFRLNQSLECAQKHSGGHRQADYKQNDLLEMISKVSIWQEEYERQATLRTTIYRPLRLLERSKAVADAKRSPSSDVNTGNPLKGGDVECLVNIITPHLIRHNRQLAEIEELSKTKIDQPQYSPDITPRDYCLFRSMDHFLHGRRFTEDRKDKATLI</sequence>
<dbReference type="EMBL" id="JBDJPC010000005">
    <property type="protein sequence ID" value="KAL1501919.1"/>
    <property type="molecule type" value="Genomic_DNA"/>
</dbReference>
<protein>
    <submittedName>
        <fullName evidence="1">Uncharacterized protein</fullName>
    </submittedName>
</protein>
<keyword evidence="2" id="KW-1185">Reference proteome</keyword>
<reference evidence="1 2" key="1">
    <citation type="submission" date="2024-05" db="EMBL/GenBank/DDBJ databases">
        <title>Genetic variation in Jamaican populations of the coffee berry borer (Hypothenemus hampei).</title>
        <authorList>
            <person name="Errbii M."/>
            <person name="Myrie A."/>
        </authorList>
    </citation>
    <scope>NUCLEOTIDE SEQUENCE [LARGE SCALE GENOMIC DNA]</scope>
    <source>
        <strain evidence="1">JA-Hopewell-2020-01-JO</strain>
        <tissue evidence="1">Whole body</tissue>
    </source>
</reference>
<organism evidence="1 2">
    <name type="scientific">Hypothenemus hampei</name>
    <name type="common">Coffee berry borer</name>
    <dbReference type="NCBI Taxonomy" id="57062"/>
    <lineage>
        <taxon>Eukaryota</taxon>
        <taxon>Metazoa</taxon>
        <taxon>Ecdysozoa</taxon>
        <taxon>Arthropoda</taxon>
        <taxon>Hexapoda</taxon>
        <taxon>Insecta</taxon>
        <taxon>Pterygota</taxon>
        <taxon>Neoptera</taxon>
        <taxon>Endopterygota</taxon>
        <taxon>Coleoptera</taxon>
        <taxon>Polyphaga</taxon>
        <taxon>Cucujiformia</taxon>
        <taxon>Curculionidae</taxon>
        <taxon>Scolytinae</taxon>
        <taxon>Hypothenemus</taxon>
    </lineage>
</organism>
<evidence type="ECO:0000313" key="1">
    <source>
        <dbReference type="EMBL" id="KAL1501919.1"/>
    </source>
</evidence>
<comment type="caution">
    <text evidence="1">The sequence shown here is derived from an EMBL/GenBank/DDBJ whole genome shotgun (WGS) entry which is preliminary data.</text>
</comment>
<gene>
    <name evidence="1" type="ORF">ABEB36_007151</name>
</gene>
<dbReference type="AlphaFoldDB" id="A0ABD1ESY6"/>
<name>A0ABD1ESY6_HYPHA</name>
<dbReference type="InterPro" id="IPR036397">
    <property type="entry name" value="RNaseH_sf"/>
</dbReference>